<dbReference type="PROSITE" id="PS51740">
    <property type="entry name" value="SPOVT_ABRB"/>
    <property type="match status" value="1"/>
</dbReference>
<dbReference type="InterPro" id="IPR037914">
    <property type="entry name" value="SpoVT-AbrB_sf"/>
</dbReference>
<keyword evidence="3" id="KW-0238">DNA-binding</keyword>
<feature type="domain" description="SpoVT-AbrB" evidence="2">
    <location>
        <begin position="1"/>
        <end position="44"/>
    </location>
</feature>
<dbReference type="NCBIfam" id="TIGR01439">
    <property type="entry name" value="lp_hng_hel_AbrB"/>
    <property type="match status" value="1"/>
</dbReference>
<dbReference type="EMBL" id="CP078064">
    <property type="protein sequence ID" value="UVE52041.1"/>
    <property type="molecule type" value="Genomic_DNA"/>
</dbReference>
<evidence type="ECO:0000313" key="3">
    <source>
        <dbReference type="EMBL" id="UVE52041.1"/>
    </source>
</evidence>
<evidence type="ECO:0000259" key="2">
    <source>
        <dbReference type="PROSITE" id="PS51740"/>
    </source>
</evidence>
<dbReference type="GO" id="GO:0003677">
    <property type="term" value="F:DNA binding"/>
    <property type="evidence" value="ECO:0007669"/>
    <property type="project" value="UniProtKB-KW"/>
</dbReference>
<evidence type="ECO:0000256" key="1">
    <source>
        <dbReference type="SAM" id="MobiDB-lite"/>
    </source>
</evidence>
<geneLocation type="plasmid" evidence="3 4">
    <name>pHl5678-1</name>
</geneLocation>
<protein>
    <submittedName>
        <fullName evidence="3">AbrB/MazE/SpoVT family DNA-binding domain-containing protein</fullName>
    </submittedName>
</protein>
<dbReference type="GeneID" id="74530678"/>
<feature type="region of interest" description="Disordered" evidence="1">
    <location>
        <begin position="57"/>
        <end position="97"/>
    </location>
</feature>
<gene>
    <name evidence="3" type="ORF">KU306_17135</name>
</gene>
<organism evidence="3 4">
    <name type="scientific">Haloferax larsenii</name>
    <dbReference type="NCBI Taxonomy" id="302484"/>
    <lineage>
        <taxon>Archaea</taxon>
        <taxon>Methanobacteriati</taxon>
        <taxon>Methanobacteriota</taxon>
        <taxon>Stenosarchaea group</taxon>
        <taxon>Halobacteria</taxon>
        <taxon>Halobacteriales</taxon>
        <taxon>Haloferacaceae</taxon>
        <taxon>Haloferax</taxon>
    </lineage>
</organism>
<proteinExistence type="predicted"/>
<keyword evidence="4" id="KW-1185">Reference proteome</keyword>
<dbReference type="InterPro" id="IPR007159">
    <property type="entry name" value="SpoVT-AbrB_dom"/>
</dbReference>
<reference evidence="3" key="1">
    <citation type="submission" date="2021-07" db="EMBL/GenBank/DDBJ databases">
        <title>Studies on halocins as antimicrobial molecules from haloarchaea.</title>
        <authorList>
            <person name="Kumar S."/>
            <person name="Khare S.K."/>
        </authorList>
    </citation>
    <scope>NUCLEOTIDE SEQUENCE</scope>
    <source>
        <strain evidence="3">NCIM 5678</strain>
        <plasmid evidence="3">pHl5678-1</plasmid>
    </source>
</reference>
<accession>A0ABY5RI75</accession>
<keyword evidence="3" id="KW-0614">Plasmid</keyword>
<dbReference type="Pfam" id="PF04014">
    <property type="entry name" value="MazE_antitoxin"/>
    <property type="match status" value="1"/>
</dbReference>
<dbReference type="Gene3D" id="2.10.260.10">
    <property type="match status" value="1"/>
</dbReference>
<dbReference type="Proteomes" id="UP001058330">
    <property type="component" value="Plasmid pHl5678-1"/>
</dbReference>
<evidence type="ECO:0000313" key="4">
    <source>
        <dbReference type="Proteomes" id="UP001058330"/>
    </source>
</evidence>
<name>A0ABY5RI75_HALLR</name>
<dbReference type="SMART" id="SM00966">
    <property type="entry name" value="SpoVT_AbrB"/>
    <property type="match status" value="1"/>
</dbReference>
<sequence>MVTVDSLGRIVLPQSIRDRLGLTPGTEVTISEADGKMIIEPEVPPQQIIDRMEALIEEPETGRSGPVPRSDVSPIAKKHRDAIRRGAAQHTDDESAE</sequence>
<dbReference type="SUPFAM" id="SSF89447">
    <property type="entry name" value="AbrB/MazE/MraZ-like"/>
    <property type="match status" value="1"/>
</dbReference>
<dbReference type="RefSeq" id="WP_258303535.1">
    <property type="nucleotide sequence ID" value="NZ_CP078064.1"/>
</dbReference>